<name>A0A381WXA8_9ZZZZ</name>
<reference evidence="1" key="1">
    <citation type="submission" date="2018-05" db="EMBL/GenBank/DDBJ databases">
        <authorList>
            <person name="Lanie J.A."/>
            <person name="Ng W.-L."/>
            <person name="Kazmierczak K.M."/>
            <person name="Andrzejewski T.M."/>
            <person name="Davidsen T.M."/>
            <person name="Wayne K.J."/>
            <person name="Tettelin H."/>
            <person name="Glass J.I."/>
            <person name="Rusch D."/>
            <person name="Podicherti R."/>
            <person name="Tsui H.-C.T."/>
            <person name="Winkler M.E."/>
        </authorList>
    </citation>
    <scope>NUCLEOTIDE SEQUENCE</scope>
</reference>
<gene>
    <name evidence="1" type="ORF">METZ01_LOCUS110030</name>
</gene>
<evidence type="ECO:0000313" key="1">
    <source>
        <dbReference type="EMBL" id="SVA57176.1"/>
    </source>
</evidence>
<dbReference type="EMBL" id="UINC01013195">
    <property type="protein sequence ID" value="SVA57176.1"/>
    <property type="molecule type" value="Genomic_DNA"/>
</dbReference>
<proteinExistence type="predicted"/>
<organism evidence="1">
    <name type="scientific">marine metagenome</name>
    <dbReference type="NCBI Taxonomy" id="408172"/>
    <lineage>
        <taxon>unclassified sequences</taxon>
        <taxon>metagenomes</taxon>
        <taxon>ecological metagenomes</taxon>
    </lineage>
</organism>
<protein>
    <submittedName>
        <fullName evidence="1">Uncharacterized protein</fullName>
    </submittedName>
</protein>
<dbReference type="AlphaFoldDB" id="A0A381WXA8"/>
<sequence length="51" mass="5958">MTQRLQILMRLRRDGYSQLEAEKLATEIIATQNKIRLALADITTIRKVKMN</sequence>
<accession>A0A381WXA8</accession>